<proteinExistence type="inferred from homology"/>
<evidence type="ECO:0000256" key="7">
    <source>
        <dbReference type="ARBA" id="ARBA00023015"/>
    </source>
</evidence>
<sequence length="625" mass="71078">MSLYEEDAMGCEENHFVLQGRRLLSDIQLLLLKERDSDSFYKDLMIISGDGVPFSTSAFLLGSVSKSIKHALLQGGELIYLPDVSSSELRIFLNKFLEPQHSKADSKVIFSVGCLLGIDFPSSEPSVFPCPHCSKKFTLNKLLSRHLRVVHSTNPEYQCLICLHRCRSKSELTIHVRIHTKEKPYPCHICSKFFFAQTSQLNDHLINVHNESITPTKKGCSNVCEICGLKLGSRVAVRRHIKIHQKPDVKEMSDIEDEEEDEDEDDEEELLGDEEKKSFECIFCKKRFSQKSHLSVHEQGTHQGLRHNMCPYCGKTFSAASNMKKHLLIHYQQSDSNEDGKSSTEQQFKHVCEYCGRLYDNLHYLRIHVKTHSTEAPLFPCEECHEKFSSISALKIHQKFHKGETQFTCTVLPTRNFKCVECGKAFIQKAHLKTHLLQHSGERPFVCVTCGKSFFTHSNLKEHSKIHTGEKKKYYECSACPATYVNASDLKIHTLKHSGESPFSCDFCKKNRFQCKNCNKSFTSPSGLRQHFSHHDTCHQTASEGAYTIKKVVESGESHSTQVNHPIIYASQGEQNVLMDFSQDTLSEQTHLFSDVVNHDPMLVSGPDEEEETLSLSLPVISKIV</sequence>
<dbReference type="SUPFAM" id="SSF57667">
    <property type="entry name" value="beta-beta-alpha zinc fingers"/>
    <property type="match status" value="6"/>
</dbReference>
<reference evidence="13" key="1">
    <citation type="submission" date="2021-02" db="EMBL/GenBank/DDBJ databases">
        <authorList>
            <person name="Bekaert M."/>
        </authorList>
    </citation>
    <scope>NUCLEOTIDE SEQUENCE</scope>
    <source>
        <strain evidence="13">IoA-00</strain>
    </source>
</reference>
<evidence type="ECO:0000259" key="12">
    <source>
        <dbReference type="PROSITE" id="PS50157"/>
    </source>
</evidence>
<dbReference type="PROSITE" id="PS50157">
    <property type="entry name" value="ZINC_FINGER_C2H2_2"/>
    <property type="match status" value="10"/>
</dbReference>
<dbReference type="PROSITE" id="PS00028">
    <property type="entry name" value="ZINC_FINGER_C2H2_1"/>
    <property type="match status" value="11"/>
</dbReference>
<feature type="domain" description="C2H2-type" evidence="12">
    <location>
        <begin position="445"/>
        <end position="472"/>
    </location>
</feature>
<feature type="compositionally biased region" description="Acidic residues" evidence="11">
    <location>
        <begin position="254"/>
        <end position="272"/>
    </location>
</feature>
<dbReference type="GO" id="GO:0000981">
    <property type="term" value="F:DNA-binding transcription factor activity, RNA polymerase II-specific"/>
    <property type="evidence" value="ECO:0007669"/>
    <property type="project" value="TreeGrafter"/>
</dbReference>
<dbReference type="InterPro" id="IPR036236">
    <property type="entry name" value="Znf_C2H2_sf"/>
</dbReference>
<dbReference type="AlphaFoldDB" id="A0A7R8CPK9"/>
<feature type="domain" description="C2H2-type" evidence="12">
    <location>
        <begin position="513"/>
        <end position="535"/>
    </location>
</feature>
<feature type="domain" description="C2H2-type" evidence="12">
    <location>
        <begin position="279"/>
        <end position="307"/>
    </location>
</feature>
<feature type="domain" description="C2H2-type" evidence="12">
    <location>
        <begin position="128"/>
        <end position="156"/>
    </location>
</feature>
<evidence type="ECO:0000313" key="13">
    <source>
        <dbReference type="EMBL" id="CAF2887374.1"/>
    </source>
</evidence>
<accession>A0A7R8CPK9</accession>
<dbReference type="GO" id="GO:0005634">
    <property type="term" value="C:nucleus"/>
    <property type="evidence" value="ECO:0007669"/>
    <property type="project" value="UniProtKB-SubCell"/>
</dbReference>
<keyword evidence="6" id="KW-0862">Zinc</keyword>
<dbReference type="GO" id="GO:0008270">
    <property type="term" value="F:zinc ion binding"/>
    <property type="evidence" value="ECO:0007669"/>
    <property type="project" value="UniProtKB-KW"/>
</dbReference>
<feature type="domain" description="C2H2-type" evidence="12">
    <location>
        <begin position="417"/>
        <end position="444"/>
    </location>
</feature>
<keyword evidence="3" id="KW-0479">Metal-binding</keyword>
<feature type="domain" description="C2H2-type" evidence="12">
    <location>
        <begin position="475"/>
        <end position="502"/>
    </location>
</feature>
<dbReference type="GO" id="GO:0042802">
    <property type="term" value="F:identical protein binding"/>
    <property type="evidence" value="ECO:0007669"/>
    <property type="project" value="UniProtKB-ARBA"/>
</dbReference>
<dbReference type="Pfam" id="PF00096">
    <property type="entry name" value="zf-C2H2"/>
    <property type="match status" value="6"/>
</dbReference>
<dbReference type="EMBL" id="HG994582">
    <property type="protein sequence ID" value="CAF2887374.1"/>
    <property type="molecule type" value="Genomic_DNA"/>
</dbReference>
<keyword evidence="7" id="KW-0805">Transcription regulation</keyword>
<evidence type="ECO:0000256" key="4">
    <source>
        <dbReference type="ARBA" id="ARBA00022737"/>
    </source>
</evidence>
<feature type="domain" description="C2H2-type" evidence="12">
    <location>
        <begin position="379"/>
        <end position="406"/>
    </location>
</feature>
<evidence type="ECO:0000256" key="11">
    <source>
        <dbReference type="SAM" id="MobiDB-lite"/>
    </source>
</evidence>
<evidence type="ECO:0000256" key="2">
    <source>
        <dbReference type="ARBA" id="ARBA00006991"/>
    </source>
</evidence>
<dbReference type="FunFam" id="3.30.160.60:FF:000508">
    <property type="entry name" value="Myeloid zinc finger 1"/>
    <property type="match status" value="1"/>
</dbReference>
<dbReference type="GO" id="GO:0000977">
    <property type="term" value="F:RNA polymerase II transcription regulatory region sequence-specific DNA binding"/>
    <property type="evidence" value="ECO:0007669"/>
    <property type="project" value="TreeGrafter"/>
</dbReference>
<evidence type="ECO:0000256" key="5">
    <source>
        <dbReference type="ARBA" id="ARBA00022771"/>
    </source>
</evidence>
<feature type="domain" description="C2H2-type" evidence="12">
    <location>
        <begin position="350"/>
        <end position="377"/>
    </location>
</feature>
<organism evidence="13 14">
    <name type="scientific">Lepeophtheirus salmonis</name>
    <name type="common">Salmon louse</name>
    <name type="synonym">Caligus salmonis</name>
    <dbReference type="NCBI Taxonomy" id="72036"/>
    <lineage>
        <taxon>Eukaryota</taxon>
        <taxon>Metazoa</taxon>
        <taxon>Ecdysozoa</taxon>
        <taxon>Arthropoda</taxon>
        <taxon>Crustacea</taxon>
        <taxon>Multicrustacea</taxon>
        <taxon>Hexanauplia</taxon>
        <taxon>Copepoda</taxon>
        <taxon>Siphonostomatoida</taxon>
        <taxon>Caligidae</taxon>
        <taxon>Lepeophtheirus</taxon>
    </lineage>
</organism>
<dbReference type="OrthoDB" id="6376219at2759"/>
<evidence type="ECO:0000256" key="10">
    <source>
        <dbReference type="ARBA" id="ARBA00023242"/>
    </source>
</evidence>
<keyword evidence="5" id="KW-0863">Zinc-finger</keyword>
<keyword evidence="14" id="KW-1185">Reference proteome</keyword>
<gene>
    <name evidence="13" type="ORF">LSAA_8109</name>
</gene>
<evidence type="ECO:0000256" key="9">
    <source>
        <dbReference type="ARBA" id="ARBA00023163"/>
    </source>
</evidence>
<evidence type="ECO:0000256" key="6">
    <source>
        <dbReference type="ARBA" id="ARBA00022833"/>
    </source>
</evidence>
<name>A0A7R8CPK9_LEPSM</name>
<evidence type="ECO:0000256" key="8">
    <source>
        <dbReference type="ARBA" id="ARBA00023125"/>
    </source>
</evidence>
<protein>
    <submittedName>
        <fullName evidence="13">KRAB</fullName>
    </submittedName>
</protein>
<keyword evidence="8" id="KW-0238">DNA-binding</keyword>
<dbReference type="FunFam" id="3.30.160.60:FF:000145">
    <property type="entry name" value="Zinc finger protein 574"/>
    <property type="match status" value="1"/>
</dbReference>
<keyword evidence="4" id="KW-0677">Repeat</keyword>
<feature type="domain" description="C2H2-type" evidence="12">
    <location>
        <begin position="308"/>
        <end position="335"/>
    </location>
</feature>
<dbReference type="Gene3D" id="3.30.160.60">
    <property type="entry name" value="Classic Zinc Finger"/>
    <property type="match status" value="9"/>
</dbReference>
<feature type="domain" description="C2H2-type" evidence="12">
    <location>
        <begin position="157"/>
        <end position="184"/>
    </location>
</feature>
<keyword evidence="9" id="KW-0804">Transcription</keyword>
<evidence type="ECO:0000313" key="14">
    <source>
        <dbReference type="Proteomes" id="UP000675881"/>
    </source>
</evidence>
<evidence type="ECO:0000256" key="3">
    <source>
        <dbReference type="ARBA" id="ARBA00022723"/>
    </source>
</evidence>
<dbReference type="PANTHER" id="PTHR24409:SF295">
    <property type="entry name" value="AZ2-RELATED"/>
    <property type="match status" value="1"/>
</dbReference>
<comment type="similarity">
    <text evidence="2">Belongs to the krueppel C2H2-type zinc-finger protein family.</text>
</comment>
<feature type="region of interest" description="Disordered" evidence="11">
    <location>
        <begin position="246"/>
        <end position="272"/>
    </location>
</feature>
<dbReference type="Proteomes" id="UP000675881">
    <property type="component" value="Chromosome 3"/>
</dbReference>
<comment type="subcellular location">
    <subcellularLocation>
        <location evidence="1">Nucleus</location>
    </subcellularLocation>
</comment>
<keyword evidence="10" id="KW-0539">Nucleus</keyword>
<dbReference type="SMART" id="SM00355">
    <property type="entry name" value="ZnF_C2H2"/>
    <property type="match status" value="12"/>
</dbReference>
<dbReference type="InterPro" id="IPR013087">
    <property type="entry name" value="Znf_C2H2_type"/>
</dbReference>
<dbReference type="PANTHER" id="PTHR24409">
    <property type="entry name" value="ZINC FINGER PROTEIN 142"/>
    <property type="match status" value="1"/>
</dbReference>
<evidence type="ECO:0000256" key="1">
    <source>
        <dbReference type="ARBA" id="ARBA00004123"/>
    </source>
</evidence>